<protein>
    <recommendedName>
        <fullName evidence="3">histidine kinase</fullName>
        <ecNumber evidence="3">2.7.13.3</ecNumber>
    </recommendedName>
</protein>
<keyword evidence="11" id="KW-0902">Two-component regulatory system</keyword>
<dbReference type="Gene3D" id="3.30.565.10">
    <property type="entry name" value="Histidine kinase-like ATPase, C-terminal domain"/>
    <property type="match status" value="1"/>
</dbReference>
<dbReference type="Pfam" id="PF13581">
    <property type="entry name" value="HATPase_c_2"/>
    <property type="match status" value="1"/>
</dbReference>
<dbReference type="AlphaFoldDB" id="A0A2T9IWM3"/>
<dbReference type="GO" id="GO:0016020">
    <property type="term" value="C:membrane"/>
    <property type="evidence" value="ECO:0007669"/>
    <property type="project" value="UniProtKB-SubCell"/>
</dbReference>
<evidence type="ECO:0000256" key="10">
    <source>
        <dbReference type="ARBA" id="ARBA00022989"/>
    </source>
</evidence>
<feature type="domain" description="Histidine kinase/HSP90-like ATPase" evidence="14">
    <location>
        <begin position="228"/>
        <end position="326"/>
    </location>
</feature>
<evidence type="ECO:0000256" key="13">
    <source>
        <dbReference type="SAM" id="Phobius"/>
    </source>
</evidence>
<dbReference type="GO" id="GO:0004673">
    <property type="term" value="F:protein histidine kinase activity"/>
    <property type="evidence" value="ECO:0007669"/>
    <property type="project" value="UniProtKB-EC"/>
</dbReference>
<evidence type="ECO:0000256" key="12">
    <source>
        <dbReference type="ARBA" id="ARBA00023136"/>
    </source>
</evidence>
<dbReference type="GO" id="GO:0005524">
    <property type="term" value="F:ATP binding"/>
    <property type="evidence" value="ECO:0007669"/>
    <property type="project" value="UniProtKB-KW"/>
</dbReference>
<evidence type="ECO:0000259" key="14">
    <source>
        <dbReference type="SMART" id="SM00387"/>
    </source>
</evidence>
<dbReference type="SMART" id="SM00387">
    <property type="entry name" value="HATPase_c"/>
    <property type="match status" value="1"/>
</dbReference>
<dbReference type="Pfam" id="PF13493">
    <property type="entry name" value="DUF4118"/>
    <property type="match status" value="1"/>
</dbReference>
<keyword evidence="16" id="KW-1185">Reference proteome</keyword>
<feature type="transmembrane region" description="Helical" evidence="13">
    <location>
        <begin position="86"/>
        <end position="106"/>
    </location>
</feature>
<evidence type="ECO:0000313" key="15">
    <source>
        <dbReference type="EMBL" id="PVM71346.1"/>
    </source>
</evidence>
<gene>
    <name evidence="15" type="ORF">DDF65_24245</name>
</gene>
<evidence type="ECO:0000256" key="7">
    <source>
        <dbReference type="ARBA" id="ARBA00022741"/>
    </source>
</evidence>
<evidence type="ECO:0000256" key="2">
    <source>
        <dbReference type="ARBA" id="ARBA00004141"/>
    </source>
</evidence>
<comment type="caution">
    <text evidence="15">The sequence shown here is derived from an EMBL/GenBank/DDBJ whole genome shotgun (WGS) entry which is preliminary data.</text>
</comment>
<dbReference type="PANTHER" id="PTHR41523:SF8">
    <property type="entry name" value="ETHYLENE RESPONSE SENSOR PROTEIN"/>
    <property type="match status" value="1"/>
</dbReference>
<dbReference type="EMBL" id="QDKP01000066">
    <property type="protein sequence ID" value="PVM71346.1"/>
    <property type="molecule type" value="Genomic_DNA"/>
</dbReference>
<dbReference type="SUPFAM" id="SSF55874">
    <property type="entry name" value="ATPase domain of HSP90 chaperone/DNA topoisomerase II/histidine kinase"/>
    <property type="match status" value="1"/>
</dbReference>
<dbReference type="GO" id="GO:0000160">
    <property type="term" value="P:phosphorelay signal transduction system"/>
    <property type="evidence" value="ECO:0007669"/>
    <property type="project" value="UniProtKB-KW"/>
</dbReference>
<keyword evidence="4" id="KW-0597">Phosphoprotein</keyword>
<dbReference type="Proteomes" id="UP000244913">
    <property type="component" value="Unassembled WGS sequence"/>
</dbReference>
<evidence type="ECO:0000256" key="4">
    <source>
        <dbReference type="ARBA" id="ARBA00022553"/>
    </source>
</evidence>
<dbReference type="Pfam" id="PF07568">
    <property type="entry name" value="HisKA_2"/>
    <property type="match status" value="1"/>
</dbReference>
<sequence>MSRASTPLPAAWGYALAVAAAGGAFGVRLALNSWFPPGFPYLTFFPAIVLTAYFAGRGPGILCAALSGLCAWYFFIPPYDSFHVDFATTVAITFYVFVAAVDIFFIDGMRKAMRHLSREREAQAQLARSRDLLYREMHHRVSNNLQMVGALLRLQSAGMKDEDARHALVEAGGRIETIAKIQRQLHDQTGEPTPFRAFAEALLDDAGQAFGARHAIRVEGGEDPLHPEQATPVTLVMLECFNNALEHAFAAGSDGRIVVALDQEGDSHVLTIRDNGAGPPAGFEPAASPSLGLRIVHAMARQLGGAFTMARVDGWTVCRLSYAPAAG</sequence>
<keyword evidence="7" id="KW-0547">Nucleotide-binding</keyword>
<feature type="transmembrane region" description="Helical" evidence="13">
    <location>
        <begin position="12"/>
        <end position="31"/>
    </location>
</feature>
<evidence type="ECO:0000313" key="16">
    <source>
        <dbReference type="Proteomes" id="UP000244913"/>
    </source>
</evidence>
<evidence type="ECO:0000256" key="9">
    <source>
        <dbReference type="ARBA" id="ARBA00022840"/>
    </source>
</evidence>
<dbReference type="EC" id="2.7.13.3" evidence="3"/>
<keyword evidence="12 13" id="KW-0472">Membrane</keyword>
<dbReference type="RefSeq" id="WP_116570042.1">
    <property type="nucleotide sequence ID" value="NZ_QDKP01000066.1"/>
</dbReference>
<dbReference type="InterPro" id="IPR038318">
    <property type="entry name" value="KdpD_sf"/>
</dbReference>
<evidence type="ECO:0000256" key="1">
    <source>
        <dbReference type="ARBA" id="ARBA00000085"/>
    </source>
</evidence>
<dbReference type="InterPro" id="IPR011495">
    <property type="entry name" value="Sig_transdc_His_kin_sub2_dim/P"/>
</dbReference>
<evidence type="ECO:0000256" key="5">
    <source>
        <dbReference type="ARBA" id="ARBA00022679"/>
    </source>
</evidence>
<comment type="subcellular location">
    <subcellularLocation>
        <location evidence="2">Membrane</location>
        <topology evidence="2">Multi-pass membrane protein</topology>
    </subcellularLocation>
</comment>
<evidence type="ECO:0000256" key="3">
    <source>
        <dbReference type="ARBA" id="ARBA00012438"/>
    </source>
</evidence>
<evidence type="ECO:0000256" key="8">
    <source>
        <dbReference type="ARBA" id="ARBA00022777"/>
    </source>
</evidence>
<comment type="catalytic activity">
    <reaction evidence="1">
        <text>ATP + protein L-histidine = ADP + protein N-phospho-L-histidine.</text>
        <dbReference type="EC" id="2.7.13.3"/>
    </reaction>
</comment>
<evidence type="ECO:0000256" key="6">
    <source>
        <dbReference type="ARBA" id="ARBA00022692"/>
    </source>
</evidence>
<dbReference type="InterPro" id="IPR025201">
    <property type="entry name" value="KdpD_TM"/>
</dbReference>
<dbReference type="Gene3D" id="1.20.120.620">
    <property type="entry name" value="Backbone structure of the membrane domain of e. Coli histidine kinase receptor kdpd"/>
    <property type="match status" value="1"/>
</dbReference>
<proteinExistence type="predicted"/>
<dbReference type="PANTHER" id="PTHR41523">
    <property type="entry name" value="TWO-COMPONENT SYSTEM SENSOR PROTEIN"/>
    <property type="match status" value="1"/>
</dbReference>
<keyword evidence="8 15" id="KW-0418">Kinase</keyword>
<keyword evidence="10 13" id="KW-1133">Transmembrane helix</keyword>
<evidence type="ECO:0000256" key="11">
    <source>
        <dbReference type="ARBA" id="ARBA00023012"/>
    </source>
</evidence>
<name>A0A2T9IWM3_9CAUL</name>
<organism evidence="15 16">
    <name type="scientific">Caulobacter radicis</name>
    <dbReference type="NCBI Taxonomy" id="2172650"/>
    <lineage>
        <taxon>Bacteria</taxon>
        <taxon>Pseudomonadati</taxon>
        <taxon>Pseudomonadota</taxon>
        <taxon>Alphaproteobacteria</taxon>
        <taxon>Caulobacterales</taxon>
        <taxon>Caulobacteraceae</taxon>
        <taxon>Caulobacter</taxon>
    </lineage>
</organism>
<reference evidence="15 16" key="1">
    <citation type="submission" date="2018-04" db="EMBL/GenBank/DDBJ databases">
        <title>The genome sequence of Caulobacter sp. 736.</title>
        <authorList>
            <person name="Gao J."/>
            <person name="Sun J."/>
        </authorList>
    </citation>
    <scope>NUCLEOTIDE SEQUENCE [LARGE SCALE GENOMIC DNA]</scope>
    <source>
        <strain evidence="15 16">736</strain>
    </source>
</reference>
<keyword evidence="9" id="KW-0067">ATP-binding</keyword>
<dbReference type="InterPro" id="IPR036890">
    <property type="entry name" value="HATPase_C_sf"/>
</dbReference>
<feature type="transmembrane region" description="Helical" evidence="13">
    <location>
        <begin position="43"/>
        <end position="74"/>
    </location>
</feature>
<dbReference type="InterPro" id="IPR003594">
    <property type="entry name" value="HATPase_dom"/>
</dbReference>
<keyword evidence="5" id="KW-0808">Transferase</keyword>
<accession>A0A2T9IWM3</accession>
<keyword evidence="6 13" id="KW-0812">Transmembrane</keyword>